<feature type="domain" description="SGNH" evidence="1">
    <location>
        <begin position="42"/>
        <end position="254"/>
    </location>
</feature>
<accession>A0A016SET1</accession>
<dbReference type="OrthoDB" id="5825384at2759"/>
<evidence type="ECO:0000313" key="3">
    <source>
        <dbReference type="Proteomes" id="UP000024635"/>
    </source>
</evidence>
<dbReference type="EMBL" id="JARK01001576">
    <property type="protein sequence ID" value="EYB88886.1"/>
    <property type="molecule type" value="Genomic_DNA"/>
</dbReference>
<sequence>MRLLNAKENTPELNLENAGCNYTQRFTDKEMKPFGFSSMEDGTGDYDMLVIGNSYACNQGEVVYNAFKKHARKFNVFCLEDCEVLVTTIAKICKHPPNYTAIVEELQPDVVFLMSRAISAKFPFESAIDDDWVFRDHMKAVTEIESIAKKLYILQALPSCHLSCSKKAQEFTRKGAPLYQIYEGLIIRDDHFARLRIGEVAKRCQKCELIDYYPLLVGPSGHYQGYNSFNNLMYLDDNNHFNRFGKERIQVVFDRLSEKFNISVPSPQYLSQCNANFSSSLP</sequence>
<comment type="caution">
    <text evidence="2">The sequence shown here is derived from an EMBL/GenBank/DDBJ whole genome shotgun (WGS) entry which is preliminary data.</text>
</comment>
<dbReference type="PANTHER" id="PTHR23028:SF53">
    <property type="entry name" value="ACYL_TRANSF_3 DOMAIN-CONTAINING PROTEIN"/>
    <property type="match status" value="1"/>
</dbReference>
<organism evidence="2 3">
    <name type="scientific">Ancylostoma ceylanicum</name>
    <dbReference type="NCBI Taxonomy" id="53326"/>
    <lineage>
        <taxon>Eukaryota</taxon>
        <taxon>Metazoa</taxon>
        <taxon>Ecdysozoa</taxon>
        <taxon>Nematoda</taxon>
        <taxon>Chromadorea</taxon>
        <taxon>Rhabditida</taxon>
        <taxon>Rhabditina</taxon>
        <taxon>Rhabditomorpha</taxon>
        <taxon>Strongyloidea</taxon>
        <taxon>Ancylostomatidae</taxon>
        <taxon>Ancylostomatinae</taxon>
        <taxon>Ancylostoma</taxon>
    </lineage>
</organism>
<reference evidence="3" key="1">
    <citation type="journal article" date="2015" name="Nat. Genet.">
        <title>The genome and transcriptome of the zoonotic hookworm Ancylostoma ceylanicum identify infection-specific gene families.</title>
        <authorList>
            <person name="Schwarz E.M."/>
            <person name="Hu Y."/>
            <person name="Antoshechkin I."/>
            <person name="Miller M.M."/>
            <person name="Sternberg P.W."/>
            <person name="Aroian R.V."/>
        </authorList>
    </citation>
    <scope>NUCLEOTIDE SEQUENCE</scope>
    <source>
        <strain evidence="3">HY135</strain>
    </source>
</reference>
<name>A0A016SET1_9BILA</name>
<evidence type="ECO:0000259" key="1">
    <source>
        <dbReference type="Pfam" id="PF19040"/>
    </source>
</evidence>
<dbReference type="Pfam" id="PF19040">
    <property type="entry name" value="SGNH"/>
    <property type="match status" value="1"/>
</dbReference>
<gene>
    <name evidence="2" type="primary">Acey_s0240.g3356</name>
    <name evidence="2" type="ORF">Y032_0240g3356</name>
</gene>
<dbReference type="GO" id="GO:0000271">
    <property type="term" value="P:polysaccharide biosynthetic process"/>
    <property type="evidence" value="ECO:0007669"/>
    <property type="project" value="TreeGrafter"/>
</dbReference>
<dbReference type="AlphaFoldDB" id="A0A016SET1"/>
<keyword evidence="3" id="KW-1185">Reference proteome</keyword>
<dbReference type="PANTHER" id="PTHR23028">
    <property type="entry name" value="ACETYLTRANSFERASE"/>
    <property type="match status" value="1"/>
</dbReference>
<dbReference type="InterPro" id="IPR043968">
    <property type="entry name" value="SGNH"/>
</dbReference>
<dbReference type="GO" id="GO:0016020">
    <property type="term" value="C:membrane"/>
    <property type="evidence" value="ECO:0007669"/>
    <property type="project" value="TreeGrafter"/>
</dbReference>
<dbReference type="InterPro" id="IPR050879">
    <property type="entry name" value="Acyltransferase_3"/>
</dbReference>
<evidence type="ECO:0000313" key="2">
    <source>
        <dbReference type="EMBL" id="EYB88886.1"/>
    </source>
</evidence>
<protein>
    <recommendedName>
        <fullName evidence="1">SGNH domain-containing protein</fullName>
    </recommendedName>
</protein>
<proteinExistence type="predicted"/>
<dbReference type="Proteomes" id="UP000024635">
    <property type="component" value="Unassembled WGS sequence"/>
</dbReference>